<organism evidence="1 2">
    <name type="scientific">Falsigemmobacter intermedius</name>
    <dbReference type="NCBI Taxonomy" id="1553448"/>
    <lineage>
        <taxon>Bacteria</taxon>
        <taxon>Pseudomonadati</taxon>
        <taxon>Pseudomonadota</taxon>
        <taxon>Alphaproteobacteria</taxon>
        <taxon>Rhodobacterales</taxon>
        <taxon>Paracoccaceae</taxon>
        <taxon>Falsigemmobacter</taxon>
    </lineage>
</organism>
<dbReference type="RefSeq" id="WP_128487153.1">
    <property type="nucleotide sequence ID" value="NZ_JBHLXB010000008.1"/>
</dbReference>
<proteinExistence type="predicted"/>
<gene>
    <name evidence="1" type="ORF">EP867_05285</name>
</gene>
<accession>A0A3S3UL01</accession>
<name>A0A3S3UL01_9RHOB</name>
<sequence>MAARLQTLLSRLNSRKAPEPEKRPVLSEGAAPGLKGLAGLEWAWSADLAAGPFATTAGQSGRMVLPGVKLFHDAGAGEITLRSGEGAGLDLGLQGFSGSFLSLVFDLPAEAVQGLRARHLIRLDTSVSADQGLRAYARLNIRHGPNTEQISRELTGPSGIAGVAEFDMFYVGLNERRVEAAWIDLIFNPAATGRIGVTDLTVSRRPRAAL</sequence>
<dbReference type="Proteomes" id="UP000287168">
    <property type="component" value="Unassembled WGS sequence"/>
</dbReference>
<reference evidence="1 2" key="1">
    <citation type="journal article" date="2015" name="Int. J. Syst. Evol. Microbiol.">
        <title>Gemmobacter intermedius sp. nov., isolated from a white stork (Ciconia ciconia).</title>
        <authorList>
            <person name="Kampfer P."/>
            <person name="Jerzak L."/>
            <person name="Wilharm G."/>
            <person name="Golke J."/>
            <person name="Busse H.J."/>
            <person name="Glaeser S.P."/>
        </authorList>
    </citation>
    <scope>NUCLEOTIDE SEQUENCE [LARGE SCALE GENOMIC DNA]</scope>
    <source>
        <strain evidence="1 2">119/4</strain>
    </source>
</reference>
<evidence type="ECO:0000313" key="1">
    <source>
        <dbReference type="EMBL" id="RWY43319.1"/>
    </source>
</evidence>
<protein>
    <submittedName>
        <fullName evidence="1">Uncharacterized protein</fullName>
    </submittedName>
</protein>
<comment type="caution">
    <text evidence="1">The sequence shown here is derived from an EMBL/GenBank/DDBJ whole genome shotgun (WGS) entry which is preliminary data.</text>
</comment>
<dbReference type="InterPro" id="IPR045514">
    <property type="entry name" value="DUF6478"/>
</dbReference>
<evidence type="ECO:0000313" key="2">
    <source>
        <dbReference type="Proteomes" id="UP000287168"/>
    </source>
</evidence>
<dbReference type="OrthoDB" id="7827015at2"/>
<keyword evidence="2" id="KW-1185">Reference proteome</keyword>
<dbReference type="Pfam" id="PF20086">
    <property type="entry name" value="DUF6478"/>
    <property type="match status" value="1"/>
</dbReference>
<dbReference type="AlphaFoldDB" id="A0A3S3UL01"/>
<dbReference type="EMBL" id="SBLC01000005">
    <property type="protein sequence ID" value="RWY43319.1"/>
    <property type="molecule type" value="Genomic_DNA"/>
</dbReference>